<gene>
    <name evidence="2" type="ORF">LITE_LOCUS25598</name>
</gene>
<dbReference type="AlphaFoldDB" id="A0AAV0LW99"/>
<keyword evidence="1" id="KW-0472">Membrane</keyword>
<feature type="transmembrane region" description="Helical" evidence="1">
    <location>
        <begin position="16"/>
        <end position="39"/>
    </location>
</feature>
<protein>
    <submittedName>
        <fullName evidence="2">Uncharacterized protein</fullName>
    </submittedName>
</protein>
<name>A0AAV0LW99_9ROSI</name>
<organism evidence="2 3">
    <name type="scientific">Linum tenue</name>
    <dbReference type="NCBI Taxonomy" id="586396"/>
    <lineage>
        <taxon>Eukaryota</taxon>
        <taxon>Viridiplantae</taxon>
        <taxon>Streptophyta</taxon>
        <taxon>Embryophyta</taxon>
        <taxon>Tracheophyta</taxon>
        <taxon>Spermatophyta</taxon>
        <taxon>Magnoliopsida</taxon>
        <taxon>eudicotyledons</taxon>
        <taxon>Gunneridae</taxon>
        <taxon>Pentapetalae</taxon>
        <taxon>rosids</taxon>
        <taxon>fabids</taxon>
        <taxon>Malpighiales</taxon>
        <taxon>Linaceae</taxon>
        <taxon>Linum</taxon>
    </lineage>
</organism>
<evidence type="ECO:0000313" key="3">
    <source>
        <dbReference type="Proteomes" id="UP001154282"/>
    </source>
</evidence>
<keyword evidence="3" id="KW-1185">Reference proteome</keyword>
<dbReference type="Proteomes" id="UP001154282">
    <property type="component" value="Unassembled WGS sequence"/>
</dbReference>
<sequence length="196" mass="22154">MADDDEAAKGRPRNNAFVLSTLFRITGSLVTMAVLLFAIRTGFELARGSRRRYATYADWAFHIGVLTMVLGILFLVVGLPILADLFMNLSEQMQKEAGIQKGTETQAISRASAQIISIITILSMLWWVIYTGFKLASEHRRDNKYYWLTISIGVTTVTFGFVYFIIGLGILVDQVIDLSAQVQQRKKKRMKHHYQG</sequence>
<evidence type="ECO:0000313" key="2">
    <source>
        <dbReference type="EMBL" id="CAI0437820.1"/>
    </source>
</evidence>
<dbReference type="EMBL" id="CAMGYJ010000006">
    <property type="protein sequence ID" value="CAI0437820.1"/>
    <property type="molecule type" value="Genomic_DNA"/>
</dbReference>
<reference evidence="2" key="1">
    <citation type="submission" date="2022-08" db="EMBL/GenBank/DDBJ databases">
        <authorList>
            <person name="Gutierrez-Valencia J."/>
        </authorList>
    </citation>
    <scope>NUCLEOTIDE SEQUENCE</scope>
</reference>
<feature type="transmembrane region" description="Helical" evidence="1">
    <location>
        <begin position="111"/>
        <end position="133"/>
    </location>
</feature>
<keyword evidence="1" id="KW-1133">Transmembrane helix</keyword>
<accession>A0AAV0LW99</accession>
<comment type="caution">
    <text evidence="2">The sequence shown here is derived from an EMBL/GenBank/DDBJ whole genome shotgun (WGS) entry which is preliminary data.</text>
</comment>
<keyword evidence="1" id="KW-0812">Transmembrane</keyword>
<feature type="transmembrane region" description="Helical" evidence="1">
    <location>
        <begin position="145"/>
        <end position="172"/>
    </location>
</feature>
<feature type="transmembrane region" description="Helical" evidence="1">
    <location>
        <begin position="59"/>
        <end position="83"/>
    </location>
</feature>
<proteinExistence type="predicted"/>
<evidence type="ECO:0000256" key="1">
    <source>
        <dbReference type="SAM" id="Phobius"/>
    </source>
</evidence>